<dbReference type="Pfam" id="PF01466">
    <property type="entry name" value="Skp1"/>
    <property type="match status" value="1"/>
</dbReference>
<name>A0A2A6C835_PRIPA</name>
<sequence length="449" mass="50685">MPIPLPNMKGATLKTVVEWLEHHKADPVKEGEDDDINTEVVVPDWDKSILEPINKTSVLLELTVAANYLDIKALLNYTCKTIANSFKGKTGEQIREEWGVPNEFTPEEEAAIKKENEWVMWFTTGSLGVRVALAIASIVLNGRILVLVERCRRKNDGNVHKLFCLLYSTIPFFFILFSVLELITMNVHVTGTNNFNLVGICNGIDVRECAIWHGFQIACFIHNLLIIPIFLPFATLLCGGIFFGAYFGSAQLTLTKVQYTNPELLNSHMGFMMYYRNTPFDLEFVPESYAYGIYAVLGVVWAPAYLLSWVIYKMIPFKPRRVAPGINLETEHRLIRALLLCLASTSVWPITYLFYNVPLIFLHFPGVPLDLVMVSFNIVPVAFPLLQQYYMFRHSRGEPTLVAPKRTPAVVPYLASEDIGTFRGCSNMPLYTVEGSRAVVERAMRGANA</sequence>
<dbReference type="GO" id="GO:0031146">
    <property type="term" value="P:SCF-dependent proteasomal ubiquitin-dependent protein catabolic process"/>
    <property type="evidence" value="ECO:0000318"/>
    <property type="project" value="GO_Central"/>
</dbReference>
<evidence type="ECO:0000256" key="1">
    <source>
        <dbReference type="ARBA" id="ARBA00009993"/>
    </source>
</evidence>
<dbReference type="Proteomes" id="UP000005239">
    <property type="component" value="Unassembled WGS sequence"/>
</dbReference>
<dbReference type="InterPro" id="IPR016897">
    <property type="entry name" value="SKP1"/>
</dbReference>
<dbReference type="InterPro" id="IPR001232">
    <property type="entry name" value="SKP1-like"/>
</dbReference>
<evidence type="ECO:0000313" key="4">
    <source>
        <dbReference type="Proteomes" id="UP000005239"/>
    </source>
</evidence>
<evidence type="ECO:0000256" key="2">
    <source>
        <dbReference type="ARBA" id="ARBA00022786"/>
    </source>
</evidence>
<dbReference type="InterPro" id="IPR011333">
    <property type="entry name" value="SKP1/BTB/POZ_sf"/>
</dbReference>
<dbReference type="GO" id="GO:0097602">
    <property type="term" value="F:cullin family protein binding"/>
    <property type="evidence" value="ECO:0000318"/>
    <property type="project" value="GO_Central"/>
</dbReference>
<dbReference type="GO" id="GO:0005737">
    <property type="term" value="C:cytoplasm"/>
    <property type="evidence" value="ECO:0000318"/>
    <property type="project" value="GO_Central"/>
</dbReference>
<dbReference type="InterPro" id="IPR036296">
    <property type="entry name" value="SKP1-like_dim_sf"/>
</dbReference>
<dbReference type="SUPFAM" id="SSF54695">
    <property type="entry name" value="POZ domain"/>
    <property type="match status" value="1"/>
</dbReference>
<reference evidence="4" key="1">
    <citation type="journal article" date="2008" name="Nat. Genet.">
        <title>The Pristionchus pacificus genome provides a unique perspective on nematode lifestyle and parasitism.</title>
        <authorList>
            <person name="Dieterich C."/>
            <person name="Clifton S.W."/>
            <person name="Schuster L.N."/>
            <person name="Chinwalla A."/>
            <person name="Delehaunty K."/>
            <person name="Dinkelacker I."/>
            <person name="Fulton L."/>
            <person name="Fulton R."/>
            <person name="Godfrey J."/>
            <person name="Minx P."/>
            <person name="Mitreva M."/>
            <person name="Roeseler W."/>
            <person name="Tian H."/>
            <person name="Witte H."/>
            <person name="Yang S.P."/>
            <person name="Wilson R.K."/>
            <person name="Sommer R.J."/>
        </authorList>
    </citation>
    <scope>NUCLEOTIDE SEQUENCE [LARGE SCALE GENOMIC DNA]</scope>
    <source>
        <strain evidence="4">PS312</strain>
    </source>
</reference>
<dbReference type="Gene3D" id="3.30.710.10">
    <property type="entry name" value="Potassium Channel Kv1.1, Chain A"/>
    <property type="match status" value="1"/>
</dbReference>
<dbReference type="OrthoDB" id="2342932at2759"/>
<reference evidence="3" key="2">
    <citation type="submission" date="2022-06" db="UniProtKB">
        <authorList>
            <consortium name="EnsemblMetazoa"/>
        </authorList>
    </citation>
    <scope>IDENTIFICATION</scope>
    <source>
        <strain evidence="3">PS312</strain>
    </source>
</reference>
<dbReference type="EnsemblMetazoa" id="PPA04517.1">
    <property type="protein sequence ID" value="PPA04517.1"/>
    <property type="gene ID" value="WBGene00094071"/>
</dbReference>
<dbReference type="GO" id="GO:0005634">
    <property type="term" value="C:nucleus"/>
    <property type="evidence" value="ECO:0000318"/>
    <property type="project" value="GO_Central"/>
</dbReference>
<gene>
    <name evidence="3" type="primary">WBGene00094071</name>
</gene>
<comment type="similarity">
    <text evidence="1">Belongs to the SKP1 family.</text>
</comment>
<organism evidence="3 4">
    <name type="scientific">Pristionchus pacificus</name>
    <name type="common">Parasitic nematode worm</name>
    <dbReference type="NCBI Taxonomy" id="54126"/>
    <lineage>
        <taxon>Eukaryota</taxon>
        <taxon>Metazoa</taxon>
        <taxon>Ecdysozoa</taxon>
        <taxon>Nematoda</taxon>
        <taxon>Chromadorea</taxon>
        <taxon>Rhabditida</taxon>
        <taxon>Rhabditina</taxon>
        <taxon>Diplogasteromorpha</taxon>
        <taxon>Diplogasteroidea</taxon>
        <taxon>Neodiplogasteridae</taxon>
        <taxon>Pristionchus</taxon>
    </lineage>
</organism>
<dbReference type="PANTHER" id="PTHR11165">
    <property type="entry name" value="SKP1"/>
    <property type="match status" value="1"/>
</dbReference>
<dbReference type="SMART" id="SM00512">
    <property type="entry name" value="Skp1"/>
    <property type="match status" value="1"/>
</dbReference>
<protein>
    <submittedName>
        <fullName evidence="3">Skp1 domain-containing protein</fullName>
    </submittedName>
</protein>
<dbReference type="AlphaFoldDB" id="A0A2A6C835"/>
<evidence type="ECO:0000313" key="3">
    <source>
        <dbReference type="EnsemblMetazoa" id="PPA04517.1"/>
    </source>
</evidence>
<accession>A0A8R1Y721</accession>
<keyword evidence="4" id="KW-1185">Reference proteome</keyword>
<keyword evidence="2" id="KW-0833">Ubl conjugation pathway</keyword>
<proteinExistence type="inferred from homology"/>
<accession>A0A2A6C835</accession>
<dbReference type="InterPro" id="IPR016072">
    <property type="entry name" value="Skp1_comp_dimer"/>
</dbReference>
<dbReference type="SUPFAM" id="SSF81382">
    <property type="entry name" value="Skp1 dimerisation domain-like"/>
    <property type="match status" value="1"/>
</dbReference>